<dbReference type="Proteomes" id="UP000054097">
    <property type="component" value="Unassembled WGS sequence"/>
</dbReference>
<gene>
    <name evidence="3" type="ORF">M408DRAFT_126307</name>
</gene>
<evidence type="ECO:0000313" key="3">
    <source>
        <dbReference type="EMBL" id="KIM28986.1"/>
    </source>
</evidence>
<dbReference type="HOGENOM" id="CLU_2924157_0_0_1"/>
<organism evidence="3 4">
    <name type="scientific">Serendipita vermifera MAFF 305830</name>
    <dbReference type="NCBI Taxonomy" id="933852"/>
    <lineage>
        <taxon>Eukaryota</taxon>
        <taxon>Fungi</taxon>
        <taxon>Dikarya</taxon>
        <taxon>Basidiomycota</taxon>
        <taxon>Agaricomycotina</taxon>
        <taxon>Agaricomycetes</taxon>
        <taxon>Sebacinales</taxon>
        <taxon>Serendipitaceae</taxon>
        <taxon>Serendipita</taxon>
    </lineage>
</organism>
<proteinExistence type="predicted"/>
<dbReference type="OrthoDB" id="2108802at2759"/>
<accession>A0A0C3BC12</accession>
<dbReference type="AlphaFoldDB" id="A0A0C3BC12"/>
<keyword evidence="1" id="KW-0732">Signal</keyword>
<dbReference type="InterPro" id="IPR035971">
    <property type="entry name" value="CBD_sf"/>
</dbReference>
<protein>
    <recommendedName>
        <fullName evidence="2">CBM1 domain-containing protein</fullName>
    </recommendedName>
</protein>
<dbReference type="EMBL" id="KN824290">
    <property type="protein sequence ID" value="KIM28986.1"/>
    <property type="molecule type" value="Genomic_DNA"/>
</dbReference>
<dbReference type="PROSITE" id="PS51257">
    <property type="entry name" value="PROKAR_LIPOPROTEIN"/>
    <property type="match status" value="1"/>
</dbReference>
<sequence length="61" mass="6517">MTTKSSTTTSSSAYTTTSACVLTPYSQCGGNAYKGCTTCPADYECIAAIPDYYQCQLKSDY</sequence>
<dbReference type="InterPro" id="IPR000254">
    <property type="entry name" value="CBD"/>
</dbReference>
<reference evidence="4" key="2">
    <citation type="submission" date="2015-01" db="EMBL/GenBank/DDBJ databases">
        <title>Evolutionary Origins and Diversification of the Mycorrhizal Mutualists.</title>
        <authorList>
            <consortium name="DOE Joint Genome Institute"/>
            <consortium name="Mycorrhizal Genomics Consortium"/>
            <person name="Kohler A."/>
            <person name="Kuo A."/>
            <person name="Nagy L.G."/>
            <person name="Floudas D."/>
            <person name="Copeland A."/>
            <person name="Barry K.W."/>
            <person name="Cichocki N."/>
            <person name="Veneault-Fourrey C."/>
            <person name="LaButti K."/>
            <person name="Lindquist E.A."/>
            <person name="Lipzen A."/>
            <person name="Lundell T."/>
            <person name="Morin E."/>
            <person name="Murat C."/>
            <person name="Riley R."/>
            <person name="Ohm R."/>
            <person name="Sun H."/>
            <person name="Tunlid A."/>
            <person name="Henrissat B."/>
            <person name="Grigoriev I.V."/>
            <person name="Hibbett D.S."/>
            <person name="Martin F."/>
        </authorList>
    </citation>
    <scope>NUCLEOTIDE SEQUENCE [LARGE SCALE GENOMIC DNA]</scope>
    <source>
        <strain evidence="4">MAFF 305830</strain>
    </source>
</reference>
<name>A0A0C3BC12_SERVB</name>
<evidence type="ECO:0000256" key="1">
    <source>
        <dbReference type="ARBA" id="ARBA00022729"/>
    </source>
</evidence>
<keyword evidence="4" id="KW-1185">Reference proteome</keyword>
<dbReference type="GO" id="GO:0005576">
    <property type="term" value="C:extracellular region"/>
    <property type="evidence" value="ECO:0007669"/>
    <property type="project" value="InterPro"/>
</dbReference>
<dbReference type="Pfam" id="PF00734">
    <property type="entry name" value="CBM_1"/>
    <property type="match status" value="1"/>
</dbReference>
<dbReference type="GO" id="GO:0030248">
    <property type="term" value="F:cellulose binding"/>
    <property type="evidence" value="ECO:0007669"/>
    <property type="project" value="InterPro"/>
</dbReference>
<dbReference type="PROSITE" id="PS51164">
    <property type="entry name" value="CBM1_2"/>
    <property type="match status" value="1"/>
</dbReference>
<dbReference type="SMART" id="SM00236">
    <property type="entry name" value="fCBD"/>
    <property type="match status" value="1"/>
</dbReference>
<reference evidence="3 4" key="1">
    <citation type="submission" date="2014-04" db="EMBL/GenBank/DDBJ databases">
        <authorList>
            <consortium name="DOE Joint Genome Institute"/>
            <person name="Kuo A."/>
            <person name="Zuccaro A."/>
            <person name="Kohler A."/>
            <person name="Nagy L.G."/>
            <person name="Floudas D."/>
            <person name="Copeland A."/>
            <person name="Barry K.W."/>
            <person name="Cichocki N."/>
            <person name="Veneault-Fourrey C."/>
            <person name="LaButti K."/>
            <person name="Lindquist E.A."/>
            <person name="Lipzen A."/>
            <person name="Lundell T."/>
            <person name="Morin E."/>
            <person name="Murat C."/>
            <person name="Sun H."/>
            <person name="Tunlid A."/>
            <person name="Henrissat B."/>
            <person name="Grigoriev I.V."/>
            <person name="Hibbett D.S."/>
            <person name="Martin F."/>
            <person name="Nordberg H.P."/>
            <person name="Cantor M.N."/>
            <person name="Hua S.X."/>
        </authorList>
    </citation>
    <scope>NUCLEOTIDE SEQUENCE [LARGE SCALE GENOMIC DNA]</scope>
    <source>
        <strain evidence="3 4">MAFF 305830</strain>
    </source>
</reference>
<evidence type="ECO:0000313" key="4">
    <source>
        <dbReference type="Proteomes" id="UP000054097"/>
    </source>
</evidence>
<feature type="domain" description="CBM1" evidence="2">
    <location>
        <begin position="20"/>
        <end position="56"/>
    </location>
</feature>
<dbReference type="SUPFAM" id="SSF57180">
    <property type="entry name" value="Cellulose-binding domain"/>
    <property type="match status" value="1"/>
</dbReference>
<evidence type="ECO:0000259" key="2">
    <source>
        <dbReference type="PROSITE" id="PS51164"/>
    </source>
</evidence>
<dbReference type="GO" id="GO:0005975">
    <property type="term" value="P:carbohydrate metabolic process"/>
    <property type="evidence" value="ECO:0007669"/>
    <property type="project" value="InterPro"/>
</dbReference>